<dbReference type="GO" id="GO:0008237">
    <property type="term" value="F:metallopeptidase activity"/>
    <property type="evidence" value="ECO:0007669"/>
    <property type="project" value="UniProtKB-KW"/>
</dbReference>
<dbReference type="PANTHER" id="PTHR47466:SF1">
    <property type="entry name" value="METALLOPROTEASE MEP1 (AFU_ORTHOLOGUE AFUA_1G07730)-RELATED"/>
    <property type="match status" value="1"/>
</dbReference>
<evidence type="ECO:0000256" key="2">
    <source>
        <dbReference type="ARBA" id="ARBA00008721"/>
    </source>
</evidence>
<dbReference type="GO" id="GO:0006508">
    <property type="term" value="P:proteolysis"/>
    <property type="evidence" value="ECO:0007669"/>
    <property type="project" value="UniProtKB-KW"/>
</dbReference>
<protein>
    <recommendedName>
        <fullName evidence="11">Peptidase M43 pregnancy-associated plasma-A domain-containing protein</fullName>
    </recommendedName>
</protein>
<dbReference type="InterPro" id="IPR008754">
    <property type="entry name" value="Peptidase_M43"/>
</dbReference>
<keyword evidence="7" id="KW-0862">Zinc</keyword>
<accession>A0AAN6YY94</accession>
<evidence type="ECO:0000256" key="4">
    <source>
        <dbReference type="ARBA" id="ARBA00022723"/>
    </source>
</evidence>
<keyword evidence="4" id="KW-0479">Metal-binding</keyword>
<keyword evidence="3" id="KW-0645">Protease</keyword>
<keyword evidence="13" id="KW-1185">Reference proteome</keyword>
<dbReference type="GeneID" id="87830855"/>
<keyword evidence="6" id="KW-0378">Hydrolase</keyword>
<keyword evidence="5 10" id="KW-0732">Signal</keyword>
<feature type="chain" id="PRO_5042830209" description="Peptidase M43 pregnancy-associated plasma-A domain-containing protein" evidence="10">
    <location>
        <begin position="21"/>
        <end position="756"/>
    </location>
</feature>
<dbReference type="SUPFAM" id="SSF55486">
    <property type="entry name" value="Metalloproteases ('zincins'), catalytic domain"/>
    <property type="match status" value="1"/>
</dbReference>
<dbReference type="Gene3D" id="3.40.390.10">
    <property type="entry name" value="Collagenase (Catalytic Domain)"/>
    <property type="match status" value="1"/>
</dbReference>
<evidence type="ECO:0000256" key="1">
    <source>
        <dbReference type="ARBA" id="ARBA00003174"/>
    </source>
</evidence>
<dbReference type="Proteomes" id="UP001302602">
    <property type="component" value="Unassembled WGS sequence"/>
</dbReference>
<reference evidence="12" key="2">
    <citation type="submission" date="2023-05" db="EMBL/GenBank/DDBJ databases">
        <authorList>
            <consortium name="Lawrence Berkeley National Laboratory"/>
            <person name="Steindorff A."/>
            <person name="Hensen N."/>
            <person name="Bonometti L."/>
            <person name="Westerberg I."/>
            <person name="Brannstrom I.O."/>
            <person name="Guillou S."/>
            <person name="Cros-Aarteil S."/>
            <person name="Calhoun S."/>
            <person name="Haridas S."/>
            <person name="Kuo A."/>
            <person name="Mondo S."/>
            <person name="Pangilinan J."/>
            <person name="Riley R."/>
            <person name="Labutti K."/>
            <person name="Andreopoulos B."/>
            <person name="Lipzen A."/>
            <person name="Chen C."/>
            <person name="Yanf M."/>
            <person name="Daum C."/>
            <person name="Ng V."/>
            <person name="Clum A."/>
            <person name="Ohm R."/>
            <person name="Martin F."/>
            <person name="Silar P."/>
            <person name="Natvig D."/>
            <person name="Lalanne C."/>
            <person name="Gautier V."/>
            <person name="Ament-Velasquez S.L."/>
            <person name="Kruys A."/>
            <person name="Hutchinson M.I."/>
            <person name="Powell A.J."/>
            <person name="Barry K."/>
            <person name="Miller A.N."/>
            <person name="Grigoriev I.V."/>
            <person name="Debuchy R."/>
            <person name="Gladieux P."/>
            <person name="Thoren M.H."/>
            <person name="Johannesson H."/>
        </authorList>
    </citation>
    <scope>NUCLEOTIDE SEQUENCE</scope>
    <source>
        <strain evidence="12">CBS 731.68</strain>
    </source>
</reference>
<organism evidence="12 13">
    <name type="scientific">Parathielavia appendiculata</name>
    <dbReference type="NCBI Taxonomy" id="2587402"/>
    <lineage>
        <taxon>Eukaryota</taxon>
        <taxon>Fungi</taxon>
        <taxon>Dikarya</taxon>
        <taxon>Ascomycota</taxon>
        <taxon>Pezizomycotina</taxon>
        <taxon>Sordariomycetes</taxon>
        <taxon>Sordariomycetidae</taxon>
        <taxon>Sordariales</taxon>
        <taxon>Chaetomiaceae</taxon>
        <taxon>Parathielavia</taxon>
    </lineage>
</organism>
<evidence type="ECO:0000256" key="6">
    <source>
        <dbReference type="ARBA" id="ARBA00022801"/>
    </source>
</evidence>
<comment type="similarity">
    <text evidence="2">Belongs to the peptidase M43B family.</text>
</comment>
<comment type="caution">
    <text evidence="12">The sequence shown here is derived from an EMBL/GenBank/DDBJ whole genome shotgun (WGS) entry which is preliminary data.</text>
</comment>
<name>A0AAN6YY94_9PEZI</name>
<dbReference type="Pfam" id="PF05572">
    <property type="entry name" value="Peptidase_M43"/>
    <property type="match status" value="1"/>
</dbReference>
<evidence type="ECO:0000256" key="9">
    <source>
        <dbReference type="ARBA" id="ARBA00023157"/>
    </source>
</evidence>
<evidence type="ECO:0000313" key="12">
    <source>
        <dbReference type="EMBL" id="KAK4118610.1"/>
    </source>
</evidence>
<reference evidence="12" key="1">
    <citation type="journal article" date="2023" name="Mol. Phylogenet. Evol.">
        <title>Genome-scale phylogeny and comparative genomics of the fungal order Sordariales.</title>
        <authorList>
            <person name="Hensen N."/>
            <person name="Bonometti L."/>
            <person name="Westerberg I."/>
            <person name="Brannstrom I.O."/>
            <person name="Guillou S."/>
            <person name="Cros-Aarteil S."/>
            <person name="Calhoun S."/>
            <person name="Haridas S."/>
            <person name="Kuo A."/>
            <person name="Mondo S."/>
            <person name="Pangilinan J."/>
            <person name="Riley R."/>
            <person name="LaButti K."/>
            <person name="Andreopoulos B."/>
            <person name="Lipzen A."/>
            <person name="Chen C."/>
            <person name="Yan M."/>
            <person name="Daum C."/>
            <person name="Ng V."/>
            <person name="Clum A."/>
            <person name="Steindorff A."/>
            <person name="Ohm R.A."/>
            <person name="Martin F."/>
            <person name="Silar P."/>
            <person name="Natvig D.O."/>
            <person name="Lalanne C."/>
            <person name="Gautier V."/>
            <person name="Ament-Velasquez S.L."/>
            <person name="Kruys A."/>
            <person name="Hutchinson M.I."/>
            <person name="Powell A.J."/>
            <person name="Barry K."/>
            <person name="Miller A.N."/>
            <person name="Grigoriev I.V."/>
            <person name="Debuchy R."/>
            <person name="Gladieux P."/>
            <person name="Hiltunen Thoren M."/>
            <person name="Johannesson H."/>
        </authorList>
    </citation>
    <scope>NUCLEOTIDE SEQUENCE</scope>
    <source>
        <strain evidence="12">CBS 731.68</strain>
    </source>
</reference>
<keyword evidence="8" id="KW-0482">Metalloprotease</keyword>
<dbReference type="PANTHER" id="PTHR47466">
    <property type="match status" value="1"/>
</dbReference>
<evidence type="ECO:0000313" key="13">
    <source>
        <dbReference type="Proteomes" id="UP001302602"/>
    </source>
</evidence>
<keyword evidence="9" id="KW-1015">Disulfide bond</keyword>
<dbReference type="GO" id="GO:0046872">
    <property type="term" value="F:metal ion binding"/>
    <property type="evidence" value="ECO:0007669"/>
    <property type="project" value="UniProtKB-KW"/>
</dbReference>
<comment type="function">
    <text evidence="1">Secreted metalloproteinase that allows assimilation of proteinaceous substrates.</text>
</comment>
<dbReference type="AlphaFoldDB" id="A0AAN6YY94"/>
<dbReference type="EMBL" id="MU853263">
    <property type="protein sequence ID" value="KAK4118610.1"/>
    <property type="molecule type" value="Genomic_DNA"/>
</dbReference>
<evidence type="ECO:0000256" key="3">
    <source>
        <dbReference type="ARBA" id="ARBA00022670"/>
    </source>
</evidence>
<dbReference type="RefSeq" id="XP_062642383.1">
    <property type="nucleotide sequence ID" value="XM_062794086.1"/>
</dbReference>
<evidence type="ECO:0000256" key="10">
    <source>
        <dbReference type="SAM" id="SignalP"/>
    </source>
</evidence>
<dbReference type="InterPro" id="IPR024079">
    <property type="entry name" value="MetalloPept_cat_dom_sf"/>
</dbReference>
<evidence type="ECO:0000259" key="11">
    <source>
        <dbReference type="Pfam" id="PF05572"/>
    </source>
</evidence>
<gene>
    <name evidence="12" type="ORF">N657DRAFT_651080</name>
</gene>
<evidence type="ECO:0000256" key="7">
    <source>
        <dbReference type="ARBA" id="ARBA00022833"/>
    </source>
</evidence>
<evidence type="ECO:0000256" key="8">
    <source>
        <dbReference type="ARBA" id="ARBA00023049"/>
    </source>
</evidence>
<feature type="domain" description="Peptidase M43 pregnancy-associated plasma-A" evidence="11">
    <location>
        <begin position="355"/>
        <end position="437"/>
    </location>
</feature>
<sequence length="756" mass="81422">MHLPPIGLVSAWALAQGTRAQVFPISTPQCPVSPLPAPGIECGTYTHKDCSGPLATCKYCSASGTRDATAGFGQYGRVQGNTDYPMPPLDYILDLEDYMFYHMLHVEYLVEFSKNPMPFQTPLSLPNCGLDSDPDQQKRHLVERGWFKDLKKVGKKLTGTFEKIADGLENVAKNIERGVAPILFPWLPKLPIKPRFIPRPVCIPRTLYIPVHFTVFTTNMTTAGLASITALERQIEIINADFAPLNISFFMSTVNYHIGLEWDRFTHNKLGESDKAFEAYQERIKAENRYGGNDEVNVWVVESVDSINCDTGVRTAGYCTFARNLAYANHPVDGCVIILDTLPGVTFRNGAGDGKVLTHELGHWLDLPHVFPATAGCGGESDNIQDTFQFPNDAQKFSAQQRRCCATGTGRSKKWDYCPADDGLYNVTNHMSYSSTRGAVFAENPHGSMPWTTEQRAHMFAAFYTLRRTAPRGGIRCNDYPVWFDPVDNLTSRGLDGWKSRLPRSLRASLGSLRSPALLGQGDALLGQLTKLCSSPPDPNTDAIQALDIISGQIVTCAADGTCEPPPSAVCPDGLSPPCQFRKSCPDGSVSPCSAAIQLCPDGVSAPPCPGFGGDICPGTDGTTKPVCPGSQPSSPCPDGSAPPCTGGGGGSNTATCPAGCDVHNHRCDPTTAPTCTYPDPRVAKPRAACACRPGFKAGAHVDNDTTKQWRLPIPGQEHRVWVAEGVVCDTPCVISGGVGSCREVGEVGAECVGYP</sequence>
<feature type="signal peptide" evidence="10">
    <location>
        <begin position="1"/>
        <end position="20"/>
    </location>
</feature>
<proteinExistence type="inferred from homology"/>
<evidence type="ECO:0000256" key="5">
    <source>
        <dbReference type="ARBA" id="ARBA00022729"/>
    </source>
</evidence>